<comment type="caution">
    <text evidence="5">The sequence shown here is derived from an EMBL/GenBank/DDBJ whole genome shotgun (WGS) entry which is preliminary data.</text>
</comment>
<dbReference type="Proteomes" id="UP000266506">
    <property type="component" value="Unassembled WGS sequence"/>
</dbReference>
<dbReference type="EC" id="5.1.1.7" evidence="3 4"/>
<dbReference type="SUPFAM" id="SSF54506">
    <property type="entry name" value="Diaminopimelate epimerase-like"/>
    <property type="match status" value="2"/>
</dbReference>
<dbReference type="GO" id="GO:0008837">
    <property type="term" value="F:diaminopimelate epimerase activity"/>
    <property type="evidence" value="ECO:0007669"/>
    <property type="project" value="UniProtKB-UniRule"/>
</dbReference>
<dbReference type="FunCoup" id="A0A397RUP9">
    <property type="interactions" value="365"/>
</dbReference>
<dbReference type="AlphaFoldDB" id="A0A397RUP9"/>
<feature type="binding site" evidence="3">
    <location>
        <position position="59"/>
    </location>
    <ligand>
        <name>substrate</name>
    </ligand>
</feature>
<feature type="binding site" evidence="3">
    <location>
        <position position="186"/>
    </location>
    <ligand>
        <name>substrate</name>
    </ligand>
</feature>
<feature type="binding site" evidence="3">
    <location>
        <begin position="214"/>
        <end position="215"/>
    </location>
    <ligand>
        <name>substrate</name>
    </ligand>
</feature>
<accession>A0A397RUP9</accession>
<comment type="pathway">
    <text evidence="3">Amino-acid biosynthesis; L-lysine biosynthesis via DAP pathway; DL-2,6-diaminopimelate from LL-2,6-diaminopimelate: step 1/1.</text>
</comment>
<dbReference type="Gene3D" id="3.10.310.10">
    <property type="entry name" value="Diaminopimelate Epimerase, Chain A, domain 1"/>
    <property type="match status" value="2"/>
</dbReference>
<keyword evidence="3" id="KW-0028">Amino-acid biosynthesis</keyword>
<dbReference type="OrthoDB" id="9805408at2"/>
<dbReference type="PANTHER" id="PTHR31689">
    <property type="entry name" value="DIAMINOPIMELATE EPIMERASE, CHLOROPLASTIC"/>
    <property type="match status" value="1"/>
</dbReference>
<comment type="catalytic activity">
    <reaction evidence="3">
        <text>(2S,6S)-2,6-diaminopimelate = meso-2,6-diaminopimelate</text>
        <dbReference type="Rhea" id="RHEA:15393"/>
        <dbReference type="ChEBI" id="CHEBI:57609"/>
        <dbReference type="ChEBI" id="CHEBI:57791"/>
        <dbReference type="EC" id="5.1.1.7"/>
    </reaction>
</comment>
<gene>
    <name evidence="3" type="primary">dapF</name>
    <name evidence="5" type="ORF">EI71_00637</name>
</gene>
<evidence type="ECO:0000256" key="3">
    <source>
        <dbReference type="HAMAP-Rule" id="MF_00197"/>
    </source>
</evidence>
<name>A0A397RUP9_9MOLU</name>
<dbReference type="NCBIfam" id="TIGR00652">
    <property type="entry name" value="DapF"/>
    <property type="match status" value="1"/>
</dbReference>
<evidence type="ECO:0000256" key="4">
    <source>
        <dbReference type="NCBIfam" id="TIGR00652"/>
    </source>
</evidence>
<evidence type="ECO:0000256" key="1">
    <source>
        <dbReference type="ARBA" id="ARBA00010219"/>
    </source>
</evidence>
<evidence type="ECO:0000313" key="5">
    <source>
        <dbReference type="EMBL" id="RIA78060.1"/>
    </source>
</evidence>
<keyword evidence="3" id="KW-0457">Lysine biosynthesis</keyword>
<keyword evidence="6" id="KW-1185">Reference proteome</keyword>
<comment type="function">
    <text evidence="3">Catalyzes the stereoinversion of LL-2,6-diaminopimelate (L,L-DAP) to meso-diaminopimelate (meso-DAP), a precursor of L-lysine and an essential component of the bacterial peptidoglycan.</text>
</comment>
<dbReference type="RefSeq" id="WP_119015804.1">
    <property type="nucleotide sequence ID" value="NZ_QXEV01000004.1"/>
</dbReference>
<comment type="similarity">
    <text evidence="1 3">Belongs to the diaminopimelate epimerase family.</text>
</comment>
<dbReference type="InterPro" id="IPR001653">
    <property type="entry name" value="DAP_epimerase_DapF"/>
</dbReference>
<dbReference type="PANTHER" id="PTHR31689:SF0">
    <property type="entry name" value="DIAMINOPIMELATE EPIMERASE"/>
    <property type="match status" value="1"/>
</dbReference>
<comment type="caution">
    <text evidence="3">Lacks conserved residue(s) required for the propagation of feature annotation.</text>
</comment>
<dbReference type="GO" id="GO:0009089">
    <property type="term" value="P:lysine biosynthetic process via diaminopimelate"/>
    <property type="evidence" value="ECO:0007669"/>
    <property type="project" value="UniProtKB-UniRule"/>
</dbReference>
<feature type="site" description="Could be important to modulate the pK values of the two catalytic cysteine residues" evidence="3">
    <location>
        <position position="156"/>
    </location>
</feature>
<dbReference type="UniPathway" id="UPA00034">
    <property type="reaction ID" value="UER00025"/>
</dbReference>
<keyword evidence="2 3" id="KW-0413">Isomerase</keyword>
<comment type="subcellular location">
    <subcellularLocation>
        <location evidence="3">Cytoplasm</location>
    </subcellularLocation>
</comment>
<feature type="binding site" evidence="3">
    <location>
        <position position="12"/>
    </location>
    <ligand>
        <name>substrate</name>
    </ligand>
</feature>
<keyword evidence="3" id="KW-0963">Cytoplasm</keyword>
<comment type="subunit">
    <text evidence="3">Homodimer.</text>
</comment>
<proteinExistence type="inferred from homology"/>
<protein>
    <recommendedName>
        <fullName evidence="3 4">Diaminopimelate epimerase</fullName>
        <shortName evidence="3">DAP epimerase</shortName>
        <ecNumber evidence="3 4">5.1.1.7</ecNumber>
    </recommendedName>
    <alternativeName>
        <fullName evidence="3">PLP-independent amino acid racemase</fullName>
    </alternativeName>
</protein>
<dbReference type="HAMAP" id="MF_00197">
    <property type="entry name" value="DAP_epimerase"/>
    <property type="match status" value="1"/>
</dbReference>
<evidence type="ECO:0000256" key="2">
    <source>
        <dbReference type="ARBA" id="ARBA00023235"/>
    </source>
</evidence>
<organism evidence="5 6">
    <name type="scientific">Anaeroplasma bactoclasticum</name>
    <dbReference type="NCBI Taxonomy" id="2088"/>
    <lineage>
        <taxon>Bacteria</taxon>
        <taxon>Bacillati</taxon>
        <taxon>Mycoplasmatota</taxon>
        <taxon>Mollicutes</taxon>
        <taxon>Anaeroplasmatales</taxon>
        <taxon>Anaeroplasmataceae</taxon>
        <taxon>Anaeroplasma</taxon>
    </lineage>
</organism>
<feature type="binding site" evidence="3">
    <location>
        <begin position="204"/>
        <end position="205"/>
    </location>
    <ligand>
        <name>substrate</name>
    </ligand>
</feature>
<dbReference type="Pfam" id="PF01678">
    <property type="entry name" value="DAP_epimerase"/>
    <property type="match status" value="2"/>
</dbReference>
<reference evidence="5 6" key="1">
    <citation type="submission" date="2018-08" db="EMBL/GenBank/DDBJ databases">
        <title>Genomic Encyclopedia of Archaeal and Bacterial Type Strains, Phase II (KMG-II): from individual species to whole genera.</title>
        <authorList>
            <person name="Goeker M."/>
        </authorList>
    </citation>
    <scope>NUCLEOTIDE SEQUENCE [LARGE SCALE GENOMIC DNA]</scope>
    <source>
        <strain evidence="5 6">ATCC 27112</strain>
    </source>
</reference>
<evidence type="ECO:0000313" key="6">
    <source>
        <dbReference type="Proteomes" id="UP000266506"/>
    </source>
</evidence>
<sequence length="271" mass="30387">MIHVKKMHGCGNDFCLISFDPYVMDYSALAQKICDRKLGIGADGLIIVKENPLEMIIYNKDGSRSPMSGNGIRCFAKYAYDLGLSKKNKLEIITGIGKVEAEVLTSNPFQCKIEMGKPIFNNSMLSIDDELNCFGRTIRVKDRYVTIHSLFMSDIHTVIFLDDFDSPVLDYAEDISNYPLFRKKTNVDFVYIVNKETIKIKTYERGVGWTLASGSGAAASVVASQKLGYTKTLVNVLNEFGQIKIEITKKGIVYMTGPAKEVFECDYNEEV</sequence>
<feature type="site" description="Could be important to modulate the pK values of the two catalytic cysteine residues" evidence="3">
    <location>
        <position position="204"/>
    </location>
</feature>
<dbReference type="GO" id="GO:0005829">
    <property type="term" value="C:cytosol"/>
    <property type="evidence" value="ECO:0007669"/>
    <property type="project" value="TreeGrafter"/>
</dbReference>
<dbReference type="EMBL" id="QXEV01000004">
    <property type="protein sequence ID" value="RIA78060.1"/>
    <property type="molecule type" value="Genomic_DNA"/>
</dbReference>
<dbReference type="InParanoid" id="A0A397RUP9"/>
<feature type="binding site" evidence="3">
    <location>
        <begin position="69"/>
        <end position="70"/>
    </location>
    <ligand>
        <name>substrate</name>
    </ligand>
</feature>